<organism evidence="1 2">
    <name type="scientific">Brevibacterium daeguense</name>
    <dbReference type="NCBI Taxonomy" id="909936"/>
    <lineage>
        <taxon>Bacteria</taxon>
        <taxon>Bacillati</taxon>
        <taxon>Actinomycetota</taxon>
        <taxon>Actinomycetes</taxon>
        <taxon>Micrococcales</taxon>
        <taxon>Brevibacteriaceae</taxon>
        <taxon>Brevibacterium</taxon>
    </lineage>
</organism>
<dbReference type="Gene3D" id="3.20.20.140">
    <property type="entry name" value="Metal-dependent hydrolases"/>
    <property type="match status" value="1"/>
</dbReference>
<dbReference type="SUPFAM" id="SSF51556">
    <property type="entry name" value="Metallo-dependent hydrolases"/>
    <property type="match status" value="1"/>
</dbReference>
<dbReference type="PROSITE" id="PS51365">
    <property type="entry name" value="RENAL_DIPEPTIDASE_2"/>
    <property type="match status" value="1"/>
</dbReference>
<keyword evidence="2" id="KW-1185">Reference proteome</keyword>
<dbReference type="Pfam" id="PF01244">
    <property type="entry name" value="Peptidase_M19"/>
    <property type="match status" value="1"/>
</dbReference>
<name>A0ABP8EJR9_9MICO</name>
<comment type="caution">
    <text evidence="1">The sequence shown here is derived from an EMBL/GenBank/DDBJ whole genome shotgun (WGS) entry which is preliminary data.</text>
</comment>
<dbReference type="EMBL" id="BAABAZ010000006">
    <property type="protein sequence ID" value="GAA4284187.1"/>
    <property type="molecule type" value="Genomic_DNA"/>
</dbReference>
<dbReference type="Proteomes" id="UP001501586">
    <property type="component" value="Unassembled WGS sequence"/>
</dbReference>
<sequence>MRAVNTIPVFDGHNDLAWAIRSKFHNNVSAVDLHSHQPRLHTDIPRLRTGGVAAQFWSVFVPSDMAPAKAVTATLEQIDTVRRLADQHPDAFELVDSAAQARAAIDRGRIASLLGIEGGHCIDSSLGVLRSMRRLGVRYLTLTHNDDIPWASSATGAGPDAGLSEFGREVVREMNRIGMIVDLSHVSPQVMDDALAASARPVMFSHSSCRTVTDHPRNIPDAVLERLPANGGIAMVTFVPAFVSEACAEHKAHSAEARSRLGLPDDFHEGPAEEDPEALREFADWQAAHPAPTATLDDVIAHIEHAREVAGIEHIGLGGDFDGIEELPEDFDGVAAYPLVFRALADRGWSEADLRKLGAENALRVLADND</sequence>
<protein>
    <submittedName>
        <fullName evidence="1">Dipeptidase</fullName>
    </submittedName>
</protein>
<dbReference type="InterPro" id="IPR032466">
    <property type="entry name" value="Metal_Hydrolase"/>
</dbReference>
<reference evidence="2" key="1">
    <citation type="journal article" date="2019" name="Int. J. Syst. Evol. Microbiol.">
        <title>The Global Catalogue of Microorganisms (GCM) 10K type strain sequencing project: providing services to taxonomists for standard genome sequencing and annotation.</title>
        <authorList>
            <consortium name="The Broad Institute Genomics Platform"/>
            <consortium name="The Broad Institute Genome Sequencing Center for Infectious Disease"/>
            <person name="Wu L."/>
            <person name="Ma J."/>
        </authorList>
    </citation>
    <scope>NUCLEOTIDE SEQUENCE [LARGE SCALE GENOMIC DNA]</scope>
    <source>
        <strain evidence="2">JCM 17458</strain>
    </source>
</reference>
<gene>
    <name evidence="1" type="ORF">GCM10022261_17180</name>
</gene>
<proteinExistence type="predicted"/>
<accession>A0ABP8EJR9</accession>
<dbReference type="InterPro" id="IPR008257">
    <property type="entry name" value="Pept_M19"/>
</dbReference>
<dbReference type="CDD" id="cd01301">
    <property type="entry name" value="rDP_like"/>
    <property type="match status" value="1"/>
</dbReference>
<evidence type="ECO:0000313" key="1">
    <source>
        <dbReference type="EMBL" id="GAA4284187.1"/>
    </source>
</evidence>
<dbReference type="PANTHER" id="PTHR10443:SF12">
    <property type="entry name" value="DIPEPTIDASE"/>
    <property type="match status" value="1"/>
</dbReference>
<dbReference type="PANTHER" id="PTHR10443">
    <property type="entry name" value="MICROSOMAL DIPEPTIDASE"/>
    <property type="match status" value="1"/>
</dbReference>
<evidence type="ECO:0000313" key="2">
    <source>
        <dbReference type="Proteomes" id="UP001501586"/>
    </source>
</evidence>